<dbReference type="SUPFAM" id="SSF52540">
    <property type="entry name" value="P-loop containing nucleoside triphosphate hydrolases"/>
    <property type="match status" value="1"/>
</dbReference>
<evidence type="ECO:0000256" key="2">
    <source>
        <dbReference type="ARBA" id="ARBA00022475"/>
    </source>
</evidence>
<dbReference type="PROSITE" id="PS50893">
    <property type="entry name" value="ABC_TRANSPORTER_2"/>
    <property type="match status" value="1"/>
</dbReference>
<dbReference type="SUPFAM" id="SSF50331">
    <property type="entry name" value="MOP-like"/>
    <property type="match status" value="1"/>
</dbReference>
<sequence>MLEAEGLVRRIGGRRVVDEVSLAVSRSEVLCLLGPSGCGKSTTLRMIAGVERPDGGRIRLDGEEVSGPDGFVPPERRSVGLMFQDFALFPHLDIARNVAFGLRDLPRADRERRALDLLGRVGLADHVGRYPHELSGGEQQRVALARALAPGPRLMLMDEPFSGLDDRLRDGVRDATISLLAESGTSALLVTHDPGEAMRVADRIALLRAGRIVQLGSPRELYERPSDRRVAEFFSDVNVFTGTVAGSEVETALGRFTAPGLADGTAAEVVVRPHHLRVTAGGDPNPGAGGAAVQLERIRFIGRESLLDLRTGGGLPVRAVLPGALSFEPGARLWISVSRDHAFVFDAVPRD</sequence>
<dbReference type="InterPro" id="IPR003593">
    <property type="entry name" value="AAA+_ATPase"/>
</dbReference>
<keyword evidence="5 10" id="KW-0067">ATP-binding</keyword>
<keyword evidence="6" id="KW-0408">Iron</keyword>
<dbReference type="GO" id="GO:0005524">
    <property type="term" value="F:ATP binding"/>
    <property type="evidence" value="ECO:0007669"/>
    <property type="project" value="UniProtKB-KW"/>
</dbReference>
<keyword evidence="7" id="KW-0406">Ion transport</keyword>
<comment type="caution">
    <text evidence="10">The sequence shown here is derived from an EMBL/GenBank/DDBJ whole genome shotgun (WGS) entry which is preliminary data.</text>
</comment>
<name>A0A840SKP6_9RHOB</name>
<dbReference type="FunFam" id="3.40.50.300:FF:000425">
    <property type="entry name" value="Probable ABC transporter, ATP-binding subunit"/>
    <property type="match status" value="1"/>
</dbReference>
<dbReference type="PROSITE" id="PS00211">
    <property type="entry name" value="ABC_TRANSPORTER_1"/>
    <property type="match status" value="1"/>
</dbReference>
<organism evidence="10 11">
    <name type="scientific">Amaricoccus macauensis</name>
    <dbReference type="NCBI Taxonomy" id="57001"/>
    <lineage>
        <taxon>Bacteria</taxon>
        <taxon>Pseudomonadati</taxon>
        <taxon>Pseudomonadota</taxon>
        <taxon>Alphaproteobacteria</taxon>
        <taxon>Rhodobacterales</taxon>
        <taxon>Paracoccaceae</taxon>
        <taxon>Amaricoccus</taxon>
    </lineage>
</organism>
<proteinExistence type="predicted"/>
<dbReference type="EMBL" id="JACHFM010000001">
    <property type="protein sequence ID" value="MBB5220456.1"/>
    <property type="molecule type" value="Genomic_DNA"/>
</dbReference>
<evidence type="ECO:0000259" key="9">
    <source>
        <dbReference type="PROSITE" id="PS50893"/>
    </source>
</evidence>
<dbReference type="InterPro" id="IPR013611">
    <property type="entry name" value="Transp-assoc_OB_typ2"/>
</dbReference>
<gene>
    <name evidence="10" type="ORF">HNP73_000377</name>
</gene>
<protein>
    <submittedName>
        <fullName evidence="10">Iron(III) transport system ATP-binding protein</fullName>
    </submittedName>
</protein>
<dbReference type="CDD" id="cd03259">
    <property type="entry name" value="ABC_Carb_Solutes_like"/>
    <property type="match status" value="1"/>
</dbReference>
<evidence type="ECO:0000256" key="7">
    <source>
        <dbReference type="ARBA" id="ARBA00023065"/>
    </source>
</evidence>
<dbReference type="GO" id="GO:0016887">
    <property type="term" value="F:ATP hydrolysis activity"/>
    <property type="evidence" value="ECO:0007669"/>
    <property type="project" value="InterPro"/>
</dbReference>
<dbReference type="InterPro" id="IPR008995">
    <property type="entry name" value="Mo/tungstate-bd_C_term_dom"/>
</dbReference>
<dbReference type="SMART" id="SM00382">
    <property type="entry name" value="AAA"/>
    <property type="match status" value="1"/>
</dbReference>
<evidence type="ECO:0000256" key="1">
    <source>
        <dbReference type="ARBA" id="ARBA00022448"/>
    </source>
</evidence>
<evidence type="ECO:0000313" key="10">
    <source>
        <dbReference type="EMBL" id="MBB5220456.1"/>
    </source>
</evidence>
<dbReference type="GO" id="GO:0015408">
    <property type="term" value="F:ABC-type ferric iron transporter activity"/>
    <property type="evidence" value="ECO:0007669"/>
    <property type="project" value="InterPro"/>
</dbReference>
<dbReference type="Gene3D" id="3.40.50.300">
    <property type="entry name" value="P-loop containing nucleotide triphosphate hydrolases"/>
    <property type="match status" value="1"/>
</dbReference>
<dbReference type="InterPro" id="IPR050093">
    <property type="entry name" value="ABC_SmlMolc_Importer"/>
</dbReference>
<reference evidence="10 11" key="1">
    <citation type="submission" date="2020-08" db="EMBL/GenBank/DDBJ databases">
        <title>Genomic Encyclopedia of Type Strains, Phase IV (KMG-IV): sequencing the most valuable type-strain genomes for metagenomic binning, comparative biology and taxonomic classification.</title>
        <authorList>
            <person name="Goeker M."/>
        </authorList>
    </citation>
    <scope>NUCLEOTIDE SEQUENCE [LARGE SCALE GENOMIC DNA]</scope>
    <source>
        <strain evidence="10 11">DSM 101730</strain>
    </source>
</reference>
<dbReference type="PANTHER" id="PTHR42781:SF4">
    <property type="entry name" value="SPERMIDINE_PUTRESCINE IMPORT ATP-BINDING PROTEIN POTA"/>
    <property type="match status" value="1"/>
</dbReference>
<dbReference type="GO" id="GO:0015697">
    <property type="term" value="P:quaternary ammonium group transport"/>
    <property type="evidence" value="ECO:0007669"/>
    <property type="project" value="UniProtKB-ARBA"/>
</dbReference>
<keyword evidence="8" id="KW-0472">Membrane</keyword>
<dbReference type="InterPro" id="IPR027417">
    <property type="entry name" value="P-loop_NTPase"/>
</dbReference>
<keyword evidence="3" id="KW-0410">Iron transport</keyword>
<dbReference type="RefSeq" id="WP_343063177.1">
    <property type="nucleotide sequence ID" value="NZ_JACHFM010000001.1"/>
</dbReference>
<keyword evidence="4" id="KW-0547">Nucleotide-binding</keyword>
<evidence type="ECO:0000256" key="4">
    <source>
        <dbReference type="ARBA" id="ARBA00022741"/>
    </source>
</evidence>
<dbReference type="Pfam" id="PF08402">
    <property type="entry name" value="TOBE_2"/>
    <property type="match status" value="1"/>
</dbReference>
<dbReference type="AlphaFoldDB" id="A0A840SKP6"/>
<keyword evidence="1" id="KW-0813">Transport</keyword>
<keyword evidence="2" id="KW-1003">Cell membrane</keyword>
<feature type="domain" description="ABC transporter" evidence="9">
    <location>
        <begin position="2"/>
        <end position="234"/>
    </location>
</feature>
<dbReference type="InterPro" id="IPR017871">
    <property type="entry name" value="ABC_transporter-like_CS"/>
</dbReference>
<dbReference type="InterPro" id="IPR003439">
    <property type="entry name" value="ABC_transporter-like_ATP-bd"/>
</dbReference>
<keyword evidence="11" id="KW-1185">Reference proteome</keyword>
<evidence type="ECO:0000256" key="8">
    <source>
        <dbReference type="ARBA" id="ARBA00023136"/>
    </source>
</evidence>
<evidence type="ECO:0000313" key="11">
    <source>
        <dbReference type="Proteomes" id="UP000549457"/>
    </source>
</evidence>
<dbReference type="InterPro" id="IPR015853">
    <property type="entry name" value="ABC_transpr_FbpC"/>
</dbReference>
<dbReference type="PANTHER" id="PTHR42781">
    <property type="entry name" value="SPERMIDINE/PUTRESCINE IMPORT ATP-BINDING PROTEIN POTA"/>
    <property type="match status" value="1"/>
</dbReference>
<evidence type="ECO:0000256" key="6">
    <source>
        <dbReference type="ARBA" id="ARBA00023004"/>
    </source>
</evidence>
<accession>A0A840SKP6</accession>
<dbReference type="Pfam" id="PF00005">
    <property type="entry name" value="ABC_tran"/>
    <property type="match status" value="1"/>
</dbReference>
<evidence type="ECO:0000256" key="3">
    <source>
        <dbReference type="ARBA" id="ARBA00022496"/>
    </source>
</evidence>
<dbReference type="GO" id="GO:0043190">
    <property type="term" value="C:ATP-binding cassette (ABC) transporter complex"/>
    <property type="evidence" value="ECO:0007669"/>
    <property type="project" value="InterPro"/>
</dbReference>
<evidence type="ECO:0000256" key="5">
    <source>
        <dbReference type="ARBA" id="ARBA00022840"/>
    </source>
</evidence>
<dbReference type="Proteomes" id="UP000549457">
    <property type="component" value="Unassembled WGS sequence"/>
</dbReference>